<evidence type="ECO:0000313" key="3">
    <source>
        <dbReference type="Proteomes" id="UP001341245"/>
    </source>
</evidence>
<evidence type="ECO:0000256" key="1">
    <source>
        <dbReference type="SAM" id="MobiDB-lite"/>
    </source>
</evidence>
<accession>A0ABR0T9H4</accession>
<name>A0ABR0T9H4_AURPU</name>
<dbReference type="Proteomes" id="UP001341245">
    <property type="component" value="Unassembled WGS sequence"/>
</dbReference>
<feature type="region of interest" description="Disordered" evidence="1">
    <location>
        <begin position="108"/>
        <end position="142"/>
    </location>
</feature>
<proteinExistence type="predicted"/>
<evidence type="ECO:0008006" key="4">
    <source>
        <dbReference type="Google" id="ProtNLM"/>
    </source>
</evidence>
<gene>
    <name evidence="2" type="ORF">QM012_003117</name>
</gene>
<organism evidence="2 3">
    <name type="scientific">Aureobasidium pullulans</name>
    <name type="common">Black yeast</name>
    <name type="synonym">Pullularia pullulans</name>
    <dbReference type="NCBI Taxonomy" id="5580"/>
    <lineage>
        <taxon>Eukaryota</taxon>
        <taxon>Fungi</taxon>
        <taxon>Dikarya</taxon>
        <taxon>Ascomycota</taxon>
        <taxon>Pezizomycotina</taxon>
        <taxon>Dothideomycetes</taxon>
        <taxon>Dothideomycetidae</taxon>
        <taxon>Dothideales</taxon>
        <taxon>Saccotheciaceae</taxon>
        <taxon>Aureobasidium</taxon>
    </lineage>
</organism>
<reference evidence="2 3" key="1">
    <citation type="submission" date="2023-11" db="EMBL/GenBank/DDBJ databases">
        <title>Draft genome sequence and annotation of the polyextremotolerant black yeast-like fungus Aureobasidium pullulans NRRL 62042.</title>
        <authorList>
            <person name="Dielentheis-Frenken M.R.E."/>
            <person name="Wibberg D."/>
            <person name="Blank L.M."/>
            <person name="Tiso T."/>
        </authorList>
    </citation>
    <scope>NUCLEOTIDE SEQUENCE [LARGE SCALE GENOMIC DNA]</scope>
    <source>
        <strain evidence="2 3">NRRL 62042</strain>
    </source>
</reference>
<evidence type="ECO:0000313" key="2">
    <source>
        <dbReference type="EMBL" id="KAK6001034.1"/>
    </source>
</evidence>
<keyword evidence="3" id="KW-1185">Reference proteome</keyword>
<sequence length="164" mass="17595">MPTFWQKAKSFLCCGEAEHPPLNISGPSGFMRVEVDLPGLSENERALINSRPIPVSYPIKVGETESAARLSQDKGDCRTLSETIKSATSNTMSTVGVRGSGYSALANESSSMMQPLDSEDDAPHEMKELLPRGTGGAETTSSIDTVIAGCEEDEDRAMSSVHRK</sequence>
<feature type="compositionally biased region" description="Basic and acidic residues" evidence="1">
    <location>
        <begin position="121"/>
        <end position="130"/>
    </location>
</feature>
<comment type="caution">
    <text evidence="2">The sequence shown here is derived from an EMBL/GenBank/DDBJ whole genome shotgun (WGS) entry which is preliminary data.</text>
</comment>
<protein>
    <recommendedName>
        <fullName evidence="4">SHSP domain-containing protein</fullName>
    </recommendedName>
</protein>
<dbReference type="EMBL" id="JASGXD010000015">
    <property type="protein sequence ID" value="KAK6001034.1"/>
    <property type="molecule type" value="Genomic_DNA"/>
</dbReference>